<accession>A0AAN9R6W8</accession>
<comment type="caution">
    <text evidence="1">The sequence shown here is derived from an EMBL/GenBank/DDBJ whole genome shotgun (WGS) entry which is preliminary data.</text>
</comment>
<dbReference type="Proteomes" id="UP001374584">
    <property type="component" value="Unassembled WGS sequence"/>
</dbReference>
<proteinExistence type="predicted"/>
<gene>
    <name evidence="1" type="ORF">VNO80_13317</name>
</gene>
<organism evidence="1 2">
    <name type="scientific">Phaseolus coccineus</name>
    <name type="common">Scarlet runner bean</name>
    <name type="synonym">Phaseolus multiflorus</name>
    <dbReference type="NCBI Taxonomy" id="3886"/>
    <lineage>
        <taxon>Eukaryota</taxon>
        <taxon>Viridiplantae</taxon>
        <taxon>Streptophyta</taxon>
        <taxon>Embryophyta</taxon>
        <taxon>Tracheophyta</taxon>
        <taxon>Spermatophyta</taxon>
        <taxon>Magnoliopsida</taxon>
        <taxon>eudicotyledons</taxon>
        <taxon>Gunneridae</taxon>
        <taxon>Pentapetalae</taxon>
        <taxon>rosids</taxon>
        <taxon>fabids</taxon>
        <taxon>Fabales</taxon>
        <taxon>Fabaceae</taxon>
        <taxon>Papilionoideae</taxon>
        <taxon>50 kb inversion clade</taxon>
        <taxon>NPAAA clade</taxon>
        <taxon>indigoferoid/millettioid clade</taxon>
        <taxon>Phaseoleae</taxon>
        <taxon>Phaseolus</taxon>
    </lineage>
</organism>
<reference evidence="1 2" key="1">
    <citation type="submission" date="2024-01" db="EMBL/GenBank/DDBJ databases">
        <title>The genomes of 5 underutilized Papilionoideae crops provide insights into root nodulation and disease resistanc.</title>
        <authorList>
            <person name="Jiang F."/>
        </authorList>
    </citation>
    <scope>NUCLEOTIDE SEQUENCE [LARGE SCALE GENOMIC DNA]</scope>
    <source>
        <strain evidence="1">JINMINGXINNONG_FW02</strain>
        <tissue evidence="1">Leaves</tissue>
    </source>
</reference>
<sequence length="131" mass="14261">MVTPSISRWICGSVETEGALPVITLRRSMQSRGNLPFIERNSRGHIPFLECDTSCMHGVSVNLDLHLDTCNSVGPSVGPTMPTSPVPTSHSCTDVRGLATTQAPQARVGTRFSEKPYCSTCRPTWHCSETE</sequence>
<protein>
    <submittedName>
        <fullName evidence="1">Uncharacterized protein</fullName>
    </submittedName>
</protein>
<evidence type="ECO:0000313" key="1">
    <source>
        <dbReference type="EMBL" id="KAK7364580.1"/>
    </source>
</evidence>
<name>A0AAN9R6W8_PHACN</name>
<dbReference type="EMBL" id="JAYMYR010000005">
    <property type="protein sequence ID" value="KAK7364580.1"/>
    <property type="molecule type" value="Genomic_DNA"/>
</dbReference>
<evidence type="ECO:0000313" key="2">
    <source>
        <dbReference type="Proteomes" id="UP001374584"/>
    </source>
</evidence>
<dbReference type="AlphaFoldDB" id="A0AAN9R6W8"/>
<keyword evidence="2" id="KW-1185">Reference proteome</keyword>